<reference evidence="1 2" key="1">
    <citation type="submission" date="2019-04" db="EMBL/GenBank/DDBJ databases">
        <title>Niastella caeni sp. nov., isolated from activated sludge.</title>
        <authorList>
            <person name="Sheng M."/>
        </authorList>
    </citation>
    <scope>NUCLEOTIDE SEQUENCE [LARGE SCALE GENOMIC DNA]</scope>
    <source>
        <strain evidence="1 2">HX-2-15</strain>
    </source>
</reference>
<sequence length="175" mass="19111">MCFGIGIANGQTSKAPIPEVLNDIRYHQATDNSLKPLEKTTARYVTKSKALGYGGIIISFVLDSDKSPIRFVSAERMRFVVAMADGTGDPTGWFTLYKATVKKGKRSGNFGDYKVFGKSSGNKEVVSYSVKSLGKQVYEIIPDTKLDKGEYFFANKGSLSKYGNTAVDVFAFGID</sequence>
<dbReference type="EMBL" id="STFF01000001">
    <property type="protein sequence ID" value="THU41876.1"/>
    <property type="molecule type" value="Genomic_DNA"/>
</dbReference>
<protein>
    <submittedName>
        <fullName evidence="1">Uncharacterized protein</fullName>
    </submittedName>
</protein>
<gene>
    <name evidence="1" type="ORF">FAM09_07185</name>
</gene>
<evidence type="ECO:0000313" key="1">
    <source>
        <dbReference type="EMBL" id="THU41876.1"/>
    </source>
</evidence>
<name>A0A4V4H1V0_9BACT</name>
<proteinExistence type="predicted"/>
<comment type="caution">
    <text evidence="1">The sequence shown here is derived from an EMBL/GenBank/DDBJ whole genome shotgun (WGS) entry which is preliminary data.</text>
</comment>
<dbReference type="OrthoDB" id="665150at2"/>
<dbReference type="RefSeq" id="WP_136576364.1">
    <property type="nucleotide sequence ID" value="NZ_STFF01000001.1"/>
</dbReference>
<keyword evidence="2" id="KW-1185">Reference proteome</keyword>
<dbReference type="AlphaFoldDB" id="A0A4V4H1V0"/>
<evidence type="ECO:0000313" key="2">
    <source>
        <dbReference type="Proteomes" id="UP000306918"/>
    </source>
</evidence>
<accession>A0A4V4H1V0</accession>
<dbReference type="Proteomes" id="UP000306918">
    <property type="component" value="Unassembled WGS sequence"/>
</dbReference>
<organism evidence="1 2">
    <name type="scientific">Niastella caeni</name>
    <dbReference type="NCBI Taxonomy" id="2569763"/>
    <lineage>
        <taxon>Bacteria</taxon>
        <taxon>Pseudomonadati</taxon>
        <taxon>Bacteroidota</taxon>
        <taxon>Chitinophagia</taxon>
        <taxon>Chitinophagales</taxon>
        <taxon>Chitinophagaceae</taxon>
        <taxon>Niastella</taxon>
    </lineage>
</organism>